<dbReference type="PANTHER" id="PTHR21666:SF289">
    <property type="entry name" value="L-ALA--D-GLU ENDOPEPTIDASE"/>
    <property type="match status" value="1"/>
</dbReference>
<dbReference type="Pfam" id="PF01551">
    <property type="entry name" value="Peptidase_M23"/>
    <property type="match status" value="1"/>
</dbReference>
<dbReference type="InterPro" id="IPR011055">
    <property type="entry name" value="Dup_hybrid_motif"/>
</dbReference>
<evidence type="ECO:0000256" key="2">
    <source>
        <dbReference type="SAM" id="MobiDB-lite"/>
    </source>
</evidence>
<dbReference type="CDD" id="cd12797">
    <property type="entry name" value="M23_peptidase"/>
    <property type="match status" value="1"/>
</dbReference>
<organism evidence="5 6">
    <name type="scientific">Halopolyspora algeriensis</name>
    <dbReference type="NCBI Taxonomy" id="1500506"/>
    <lineage>
        <taxon>Bacteria</taxon>
        <taxon>Bacillati</taxon>
        <taxon>Actinomycetota</taxon>
        <taxon>Actinomycetes</taxon>
        <taxon>Actinomycetes incertae sedis</taxon>
        <taxon>Halopolyspora</taxon>
    </lineage>
</organism>
<dbReference type="EMBL" id="QPJC01000014">
    <property type="protein sequence ID" value="RCW39836.1"/>
    <property type="molecule type" value="Genomic_DNA"/>
</dbReference>
<evidence type="ECO:0000256" key="1">
    <source>
        <dbReference type="ARBA" id="ARBA00022729"/>
    </source>
</evidence>
<evidence type="ECO:0000259" key="4">
    <source>
        <dbReference type="Pfam" id="PF01551"/>
    </source>
</evidence>
<accession>A0A368VFC4</accession>
<evidence type="ECO:0000313" key="6">
    <source>
        <dbReference type="Proteomes" id="UP000253495"/>
    </source>
</evidence>
<proteinExistence type="predicted"/>
<comment type="caution">
    <text evidence="5">The sequence shown here is derived from an EMBL/GenBank/DDBJ whole genome shotgun (WGS) entry which is preliminary data.</text>
</comment>
<keyword evidence="1 3" id="KW-0732">Signal</keyword>
<feature type="chain" id="PRO_5039428695" evidence="3">
    <location>
        <begin position="21"/>
        <end position="195"/>
    </location>
</feature>
<evidence type="ECO:0000256" key="3">
    <source>
        <dbReference type="SAM" id="SignalP"/>
    </source>
</evidence>
<dbReference type="SUPFAM" id="SSF51261">
    <property type="entry name" value="Duplicated hybrid motif"/>
    <property type="match status" value="1"/>
</dbReference>
<evidence type="ECO:0000313" key="5">
    <source>
        <dbReference type="EMBL" id="RCW39836.1"/>
    </source>
</evidence>
<dbReference type="Gene3D" id="2.70.70.10">
    <property type="entry name" value="Glucose Permease (Domain IIA)"/>
    <property type="match status" value="1"/>
</dbReference>
<protein>
    <submittedName>
        <fullName evidence="5">Peptidase M23-like protein</fullName>
    </submittedName>
</protein>
<dbReference type="AlphaFoldDB" id="A0A368VFC4"/>
<keyword evidence="6" id="KW-1185">Reference proteome</keyword>
<dbReference type="Proteomes" id="UP000253495">
    <property type="component" value="Unassembled WGS sequence"/>
</dbReference>
<reference evidence="5 6" key="1">
    <citation type="submission" date="2018-07" db="EMBL/GenBank/DDBJ databases">
        <title>Genomic Encyclopedia of Type Strains, Phase III (KMG-III): the genomes of soil and plant-associated and newly described type strains.</title>
        <authorList>
            <person name="Whitman W."/>
        </authorList>
    </citation>
    <scope>NUCLEOTIDE SEQUENCE [LARGE SCALE GENOMIC DNA]</scope>
    <source>
        <strain evidence="5 6">CECT 8575</strain>
    </source>
</reference>
<gene>
    <name evidence="5" type="ORF">DFQ14_114100</name>
</gene>
<sequence length="195" mass="20654">MRPTFPALMLATALTGTAVATPAARPLSEPSPRPPEQTVTTIRSAPSGFGWPLPGSRDPHGVVRTFDAPETAYGPGHRGVDLAGIAGRPVRAAAAGTVVHAGRLVDRNVISIEHPGGLRTTYEPVTPEVAAGQRVVRGQRIGTLDTGHPECAAPPSAACLHWGARLHLDYLDPLRLLGHRAVRLLPWRDVPSKPR</sequence>
<dbReference type="GO" id="GO:0004222">
    <property type="term" value="F:metalloendopeptidase activity"/>
    <property type="evidence" value="ECO:0007669"/>
    <property type="project" value="TreeGrafter"/>
</dbReference>
<name>A0A368VFC4_9ACTN</name>
<dbReference type="PANTHER" id="PTHR21666">
    <property type="entry name" value="PEPTIDASE-RELATED"/>
    <property type="match status" value="1"/>
</dbReference>
<feature type="signal peptide" evidence="3">
    <location>
        <begin position="1"/>
        <end position="20"/>
    </location>
</feature>
<dbReference type="InterPro" id="IPR016047">
    <property type="entry name" value="M23ase_b-sheet_dom"/>
</dbReference>
<dbReference type="RefSeq" id="WP_114454603.1">
    <property type="nucleotide sequence ID" value="NZ_VFPI01000001.1"/>
</dbReference>
<dbReference type="InterPro" id="IPR050570">
    <property type="entry name" value="Cell_wall_metabolism_enzyme"/>
</dbReference>
<dbReference type="OrthoDB" id="5245088at2"/>
<feature type="region of interest" description="Disordered" evidence="2">
    <location>
        <begin position="21"/>
        <end position="56"/>
    </location>
</feature>
<feature type="domain" description="M23ase beta-sheet core" evidence="4">
    <location>
        <begin position="76"/>
        <end position="173"/>
    </location>
</feature>